<protein>
    <recommendedName>
        <fullName evidence="3">Nicotinamide riboside transporter PnuC</fullName>
    </recommendedName>
</protein>
<gene>
    <name evidence="2" type="ORF">MAGMO_0736</name>
</gene>
<evidence type="ECO:0008006" key="3">
    <source>
        <dbReference type="Google" id="ProtNLM"/>
    </source>
</evidence>
<sequence length="77" mass="8803">MTRLDLYKWVGTITGISAALLMALNIPISRYAFFLYLTSSISWGIASIQMRDKPLLYLQIAFLLVNVVGIYRWFIAV</sequence>
<feature type="transmembrane region" description="Helical" evidence="1">
    <location>
        <begin position="6"/>
        <end position="24"/>
    </location>
</feature>
<keyword evidence="1" id="KW-0812">Transmembrane</keyword>
<feature type="transmembrane region" description="Helical" evidence="1">
    <location>
        <begin position="56"/>
        <end position="75"/>
    </location>
</feature>
<proteinExistence type="predicted"/>
<evidence type="ECO:0000256" key="1">
    <source>
        <dbReference type="SAM" id="Phobius"/>
    </source>
</evidence>
<keyword evidence="1" id="KW-0472">Membrane</keyword>
<reference evidence="2" key="1">
    <citation type="submission" date="2015-04" db="EMBL/GenBank/DDBJ databases">
        <authorList>
            <person name="Syromyatnikov M.Y."/>
            <person name="Popov V.N."/>
        </authorList>
    </citation>
    <scope>NUCLEOTIDE SEQUENCE</scope>
    <source>
        <strain evidence="2">MO-1</strain>
    </source>
</reference>
<dbReference type="EMBL" id="LO017727">
    <property type="protein sequence ID" value="CRH04937.1"/>
    <property type="molecule type" value="Genomic_DNA"/>
</dbReference>
<keyword evidence="1" id="KW-1133">Transmembrane helix</keyword>
<evidence type="ECO:0000313" key="2">
    <source>
        <dbReference type="EMBL" id="CRH04937.1"/>
    </source>
</evidence>
<name>A0A1S7LFV4_MAGMO</name>
<accession>A0A1S7LFV4</accession>
<dbReference type="AlphaFoldDB" id="A0A1S7LFV4"/>
<organism evidence="2">
    <name type="scientific">Magnetococcus massalia (strain MO-1)</name>
    <dbReference type="NCBI Taxonomy" id="451514"/>
    <lineage>
        <taxon>Bacteria</taxon>
        <taxon>Pseudomonadati</taxon>
        <taxon>Pseudomonadota</taxon>
        <taxon>Magnetococcia</taxon>
        <taxon>Magnetococcales</taxon>
        <taxon>Magnetococcaceae</taxon>
        <taxon>Magnetococcus</taxon>
    </lineage>
</organism>